<keyword evidence="3" id="KW-1185">Reference proteome</keyword>
<dbReference type="SUPFAM" id="SSF81301">
    <property type="entry name" value="Nucleotidyltransferase"/>
    <property type="match status" value="1"/>
</dbReference>
<dbReference type="Gene3D" id="3.30.460.10">
    <property type="entry name" value="Beta Polymerase, domain 2"/>
    <property type="match status" value="1"/>
</dbReference>
<dbReference type="GO" id="GO:0017148">
    <property type="term" value="P:negative regulation of translation"/>
    <property type="evidence" value="ECO:0007669"/>
    <property type="project" value="TreeGrafter"/>
</dbReference>
<accession>R7QQY2</accession>
<dbReference type="Proteomes" id="UP000012073">
    <property type="component" value="Unassembled WGS sequence"/>
</dbReference>
<reference evidence="3" key="1">
    <citation type="journal article" date="2013" name="Proc. Natl. Acad. Sci. U.S.A.">
        <title>Genome structure and metabolic features in the red seaweed Chondrus crispus shed light on evolution of the Archaeplastida.</title>
        <authorList>
            <person name="Collen J."/>
            <person name="Porcel B."/>
            <person name="Carre W."/>
            <person name="Ball S.G."/>
            <person name="Chaparro C."/>
            <person name="Tonon T."/>
            <person name="Barbeyron T."/>
            <person name="Michel G."/>
            <person name="Noel B."/>
            <person name="Valentin K."/>
            <person name="Elias M."/>
            <person name="Artiguenave F."/>
            <person name="Arun A."/>
            <person name="Aury J.M."/>
            <person name="Barbosa-Neto J.F."/>
            <person name="Bothwell J.H."/>
            <person name="Bouget F.Y."/>
            <person name="Brillet L."/>
            <person name="Cabello-Hurtado F."/>
            <person name="Capella-Gutierrez S."/>
            <person name="Charrier B."/>
            <person name="Cladiere L."/>
            <person name="Cock J.M."/>
            <person name="Coelho S.M."/>
            <person name="Colleoni C."/>
            <person name="Czjzek M."/>
            <person name="Da Silva C."/>
            <person name="Delage L."/>
            <person name="Denoeud F."/>
            <person name="Deschamps P."/>
            <person name="Dittami S.M."/>
            <person name="Gabaldon T."/>
            <person name="Gachon C.M."/>
            <person name="Groisillier A."/>
            <person name="Herve C."/>
            <person name="Jabbari K."/>
            <person name="Katinka M."/>
            <person name="Kloareg B."/>
            <person name="Kowalczyk N."/>
            <person name="Labadie K."/>
            <person name="Leblanc C."/>
            <person name="Lopez P.J."/>
            <person name="McLachlan D.H."/>
            <person name="Meslet-Cladiere L."/>
            <person name="Moustafa A."/>
            <person name="Nehr Z."/>
            <person name="Nyvall Collen P."/>
            <person name="Panaud O."/>
            <person name="Partensky F."/>
            <person name="Poulain J."/>
            <person name="Rensing S.A."/>
            <person name="Rousvoal S."/>
            <person name="Samson G."/>
            <person name="Symeonidi A."/>
            <person name="Weissenbach J."/>
            <person name="Zambounis A."/>
            <person name="Wincker P."/>
            <person name="Boyen C."/>
        </authorList>
    </citation>
    <scope>NUCLEOTIDE SEQUENCE [LARGE SCALE GENOMIC DNA]</scope>
    <source>
        <strain evidence="3">cv. Stackhouse</strain>
    </source>
</reference>
<dbReference type="KEGG" id="ccp:CHC_T00007231001"/>
<proteinExistence type="inferred from homology"/>
<dbReference type="EMBL" id="HG002195">
    <property type="protein sequence ID" value="CDF40514.1"/>
    <property type="molecule type" value="Genomic_DNA"/>
</dbReference>
<organism evidence="2 3">
    <name type="scientific">Chondrus crispus</name>
    <name type="common">Carrageen Irish moss</name>
    <name type="synonym">Polymorpha crispa</name>
    <dbReference type="NCBI Taxonomy" id="2769"/>
    <lineage>
        <taxon>Eukaryota</taxon>
        <taxon>Rhodophyta</taxon>
        <taxon>Florideophyceae</taxon>
        <taxon>Rhodymeniophycidae</taxon>
        <taxon>Gigartinales</taxon>
        <taxon>Gigartinaceae</taxon>
        <taxon>Chondrus</taxon>
    </lineage>
</organism>
<sequence>MFSQAHHTFVNVEQASGCGVLLAGKREAFNKGCCSHRNCLEESVIGEIPTMEQQRAFVASPSLVFGFKRASFVCARQDVLMCRCSHRQYRVSMIAGDQRSEKQVPVEKLLVEHSDYADMSEFIVDVDDDDDDLDENIVEVIGPDGEVKEEKRKKIRKRTGSFVDEINMPPDSALTSDADRQPPISEDETAQYIRTAVKAADERKAGDILALRVSKLTYTASFIVIATGKNSPQVRAIGNLIEEDLVKKHQMPVRRRDGTANSGWLLLDCM</sequence>
<dbReference type="RefSeq" id="XP_005710808.1">
    <property type="nucleotide sequence ID" value="XM_005710751.1"/>
</dbReference>
<dbReference type="AlphaFoldDB" id="R7QQY2"/>
<dbReference type="GO" id="GO:0043023">
    <property type="term" value="F:ribosomal large subunit binding"/>
    <property type="evidence" value="ECO:0007669"/>
    <property type="project" value="TreeGrafter"/>
</dbReference>
<dbReference type="GeneID" id="17318528"/>
<comment type="similarity">
    <text evidence="1">Belongs to the Iojap/RsfS family.</text>
</comment>
<gene>
    <name evidence="2" type="ORF">CHC_T00007231001</name>
</gene>
<dbReference type="InterPro" id="IPR043519">
    <property type="entry name" value="NT_sf"/>
</dbReference>
<dbReference type="Gramene" id="CDF40514">
    <property type="protein sequence ID" value="CDF40514"/>
    <property type="gene ID" value="CHC_T00007231001"/>
</dbReference>
<dbReference type="OrthoDB" id="21330at2759"/>
<dbReference type="Pfam" id="PF02410">
    <property type="entry name" value="RsfS"/>
    <property type="match status" value="1"/>
</dbReference>
<dbReference type="GO" id="GO:0090071">
    <property type="term" value="P:negative regulation of ribosome biogenesis"/>
    <property type="evidence" value="ECO:0007669"/>
    <property type="project" value="TreeGrafter"/>
</dbReference>
<evidence type="ECO:0000256" key="1">
    <source>
        <dbReference type="ARBA" id="ARBA00010574"/>
    </source>
</evidence>
<dbReference type="PANTHER" id="PTHR21043">
    <property type="entry name" value="IOJAP SUPERFAMILY ORTHOLOG"/>
    <property type="match status" value="1"/>
</dbReference>
<dbReference type="InterPro" id="IPR004394">
    <property type="entry name" value="Iojap/RsfS/C7orf30"/>
</dbReference>
<dbReference type="PANTHER" id="PTHR21043:SF0">
    <property type="entry name" value="MITOCHONDRIAL ASSEMBLY OF RIBOSOMAL LARGE SUBUNIT PROTEIN 1"/>
    <property type="match status" value="1"/>
</dbReference>
<evidence type="ECO:0000313" key="3">
    <source>
        <dbReference type="Proteomes" id="UP000012073"/>
    </source>
</evidence>
<protein>
    <submittedName>
        <fullName evidence="2">Uncharacterized protein</fullName>
    </submittedName>
</protein>
<name>R7QQY2_CHOCR</name>
<evidence type="ECO:0000313" key="2">
    <source>
        <dbReference type="EMBL" id="CDF40514.1"/>
    </source>
</evidence>
<dbReference type="STRING" id="2769.R7QQY2"/>